<evidence type="ECO:0000313" key="2">
    <source>
        <dbReference type="Proteomes" id="UP000694864"/>
    </source>
</evidence>
<dbReference type="Proteomes" id="UP000694864">
    <property type="component" value="Chromosome 3"/>
</dbReference>
<dbReference type="GeneID" id="104776312"/>
<reference evidence="2" key="1">
    <citation type="journal article" date="2014" name="Nat. Commun.">
        <title>The emerging biofuel crop Camelina sativa retains a highly undifferentiated hexaploid genome structure.</title>
        <authorList>
            <person name="Kagale S."/>
            <person name="Koh C."/>
            <person name="Nixon J."/>
            <person name="Bollina V."/>
            <person name="Clarke W.E."/>
            <person name="Tuteja R."/>
            <person name="Spillane C."/>
            <person name="Robinson S.J."/>
            <person name="Links M.G."/>
            <person name="Clarke C."/>
            <person name="Higgins E.E."/>
            <person name="Huebert T."/>
            <person name="Sharpe A.G."/>
            <person name="Parkin I.A."/>
        </authorList>
    </citation>
    <scope>NUCLEOTIDE SEQUENCE [LARGE SCALE GENOMIC DNA]</scope>
    <source>
        <strain evidence="2">cv. DH55</strain>
    </source>
</reference>
<feature type="chain" id="PRO_5046372012" evidence="1">
    <location>
        <begin position="31"/>
        <end position="97"/>
    </location>
</feature>
<evidence type="ECO:0000256" key="1">
    <source>
        <dbReference type="SAM" id="SignalP"/>
    </source>
</evidence>
<keyword evidence="2" id="KW-1185">Reference proteome</keyword>
<dbReference type="RefSeq" id="XP_010498651.1">
    <property type="nucleotide sequence ID" value="XM_010500349.1"/>
</dbReference>
<gene>
    <name evidence="3" type="primary">LOC104776312</name>
</gene>
<feature type="signal peptide" evidence="1">
    <location>
        <begin position="1"/>
        <end position="30"/>
    </location>
</feature>
<organism evidence="2 3">
    <name type="scientific">Camelina sativa</name>
    <name type="common">False flax</name>
    <name type="synonym">Myagrum sativum</name>
    <dbReference type="NCBI Taxonomy" id="90675"/>
    <lineage>
        <taxon>Eukaryota</taxon>
        <taxon>Viridiplantae</taxon>
        <taxon>Streptophyta</taxon>
        <taxon>Embryophyta</taxon>
        <taxon>Tracheophyta</taxon>
        <taxon>Spermatophyta</taxon>
        <taxon>Magnoliopsida</taxon>
        <taxon>eudicotyledons</taxon>
        <taxon>Gunneridae</taxon>
        <taxon>Pentapetalae</taxon>
        <taxon>rosids</taxon>
        <taxon>malvids</taxon>
        <taxon>Brassicales</taxon>
        <taxon>Brassicaceae</taxon>
        <taxon>Camelineae</taxon>
        <taxon>Camelina</taxon>
    </lineage>
</organism>
<dbReference type="PANTHER" id="PTHR31710">
    <property type="entry name" value="GB|AAF16529.1-RELATED"/>
    <property type="match status" value="1"/>
</dbReference>
<sequence>MAGQMSKRICNLLMIITLCTIMFSAQVAHSNKRALDVCLRNCVTNVCMKTGKKATPAKCSDACKQVCDGNPYNNEEYFVPGGKSPVKRFCEQFPWIC</sequence>
<reference evidence="3" key="2">
    <citation type="submission" date="2025-08" db="UniProtKB">
        <authorList>
            <consortium name="RefSeq"/>
        </authorList>
    </citation>
    <scope>IDENTIFICATION</scope>
    <source>
        <tissue evidence="3">Leaf</tissue>
    </source>
</reference>
<accession>A0ABM0YBS8</accession>
<keyword evidence="1" id="KW-0732">Signal</keyword>
<evidence type="ECO:0000313" key="3">
    <source>
        <dbReference type="RefSeq" id="XP_010498651.1"/>
    </source>
</evidence>
<protein>
    <submittedName>
        <fullName evidence="3">Uncharacterized protein LOC104776312</fullName>
    </submittedName>
</protein>
<name>A0ABM0YBS8_CAMSA</name>
<proteinExistence type="predicted"/>
<dbReference type="PANTHER" id="PTHR31710:SF39">
    <property type="entry name" value="PLANT THIONIN FAMILY PROTEIN"/>
    <property type="match status" value="1"/>
</dbReference>